<evidence type="ECO:0000313" key="13">
    <source>
        <dbReference type="EMBL" id="AKE51422.1"/>
    </source>
</evidence>
<dbReference type="Pfam" id="PF03167">
    <property type="entry name" value="UDG"/>
    <property type="match status" value="1"/>
</dbReference>
<evidence type="ECO:0000259" key="12">
    <source>
        <dbReference type="SMART" id="SM00986"/>
    </source>
</evidence>
<dbReference type="NCBIfam" id="NF003588">
    <property type="entry name" value="PRK05254.1-1"/>
    <property type="match status" value="1"/>
</dbReference>
<evidence type="ECO:0000256" key="11">
    <source>
        <dbReference type="RuleBase" id="RU003780"/>
    </source>
</evidence>
<evidence type="ECO:0000256" key="5">
    <source>
        <dbReference type="ARBA" id="ARBA00018429"/>
    </source>
</evidence>
<dbReference type="NCBIfam" id="NF003591">
    <property type="entry name" value="PRK05254.1-4"/>
    <property type="match status" value="1"/>
</dbReference>
<dbReference type="NCBIfam" id="NF003589">
    <property type="entry name" value="PRK05254.1-2"/>
    <property type="match status" value="1"/>
</dbReference>
<dbReference type="HAMAP" id="MF_00148">
    <property type="entry name" value="UDG"/>
    <property type="match status" value="1"/>
</dbReference>
<dbReference type="HOGENOM" id="CLU_032162_3_0_6"/>
<dbReference type="InterPro" id="IPR036895">
    <property type="entry name" value="Uracil-DNA_glycosylase-like_sf"/>
</dbReference>
<keyword evidence="6 9" id="KW-0227">DNA damage</keyword>
<dbReference type="RefSeq" id="WP_046560614.1">
    <property type="nucleotide sequence ID" value="NZ_CP010975.1"/>
</dbReference>
<dbReference type="GO" id="GO:0005737">
    <property type="term" value="C:cytoplasm"/>
    <property type="evidence" value="ECO:0007669"/>
    <property type="project" value="UniProtKB-SubCell"/>
</dbReference>
<dbReference type="GO" id="GO:0097510">
    <property type="term" value="P:base-excision repair, AP site formation via deaminated base removal"/>
    <property type="evidence" value="ECO:0007669"/>
    <property type="project" value="TreeGrafter"/>
</dbReference>
<feature type="domain" description="Uracil-DNA glycosylase-like" evidence="12">
    <location>
        <begin position="46"/>
        <end position="207"/>
    </location>
</feature>
<dbReference type="EC" id="3.2.2.27" evidence="4 9"/>
<dbReference type="InterPro" id="IPR018085">
    <property type="entry name" value="Ura-DNA_Glyclase_AS"/>
</dbReference>
<dbReference type="CDD" id="cd10027">
    <property type="entry name" value="UDG-F1-like"/>
    <property type="match status" value="1"/>
</dbReference>
<dbReference type="Gene3D" id="3.40.470.10">
    <property type="entry name" value="Uracil-DNA glycosylase-like domain"/>
    <property type="match status" value="1"/>
</dbReference>
<reference evidence="13 14" key="1">
    <citation type="submission" date="2015-02" db="EMBL/GenBank/DDBJ databases">
        <title>Complete genome sequence of Kangiella geojedonensis strain YCS-5T.</title>
        <authorList>
            <person name="Kim K.M."/>
        </authorList>
    </citation>
    <scope>NUCLEOTIDE SEQUENCE [LARGE SCALE GENOMIC DNA]</scope>
    <source>
        <strain evidence="13 14">YCS-5</strain>
    </source>
</reference>
<dbReference type="PROSITE" id="PS00130">
    <property type="entry name" value="U_DNA_GLYCOSYLASE"/>
    <property type="match status" value="1"/>
</dbReference>
<comment type="similarity">
    <text evidence="3 9 11">Belongs to the uracil-DNA glycosylase (UDG) superfamily. UNG family.</text>
</comment>
<feature type="active site" description="Proton acceptor" evidence="9 10">
    <location>
        <position position="61"/>
    </location>
</feature>
<organism evidence="13 14">
    <name type="scientific">Kangiella geojedonensis</name>
    <dbReference type="NCBI Taxonomy" id="914150"/>
    <lineage>
        <taxon>Bacteria</taxon>
        <taxon>Pseudomonadati</taxon>
        <taxon>Pseudomonadota</taxon>
        <taxon>Gammaproteobacteria</taxon>
        <taxon>Kangiellales</taxon>
        <taxon>Kangiellaceae</taxon>
        <taxon>Kangiella</taxon>
    </lineage>
</organism>
<dbReference type="InterPro" id="IPR005122">
    <property type="entry name" value="Uracil-DNA_glycosylase-like"/>
</dbReference>
<dbReference type="FunFam" id="3.40.470.10:FF:000001">
    <property type="entry name" value="Uracil-DNA glycosylase"/>
    <property type="match status" value="1"/>
</dbReference>
<evidence type="ECO:0000256" key="3">
    <source>
        <dbReference type="ARBA" id="ARBA00008184"/>
    </source>
</evidence>
<name>A0A0F6TPD8_9GAMM</name>
<dbReference type="PATRIC" id="fig|914150.5.peg.443"/>
<dbReference type="Proteomes" id="UP000034071">
    <property type="component" value="Chromosome"/>
</dbReference>
<evidence type="ECO:0000256" key="7">
    <source>
        <dbReference type="ARBA" id="ARBA00022801"/>
    </source>
</evidence>
<evidence type="ECO:0000256" key="8">
    <source>
        <dbReference type="ARBA" id="ARBA00023204"/>
    </source>
</evidence>
<protein>
    <recommendedName>
        <fullName evidence="5 9">Uracil-DNA glycosylase</fullName>
        <shortName evidence="9">UDG</shortName>
        <ecNumber evidence="4 9">3.2.2.27</ecNumber>
    </recommendedName>
</protein>
<evidence type="ECO:0000256" key="9">
    <source>
        <dbReference type="HAMAP-Rule" id="MF_00148"/>
    </source>
</evidence>
<keyword evidence="7 9" id="KW-0378">Hydrolase</keyword>
<keyword evidence="8 9" id="KW-0234">DNA repair</keyword>
<dbReference type="NCBIfam" id="TIGR00628">
    <property type="entry name" value="ung"/>
    <property type="match status" value="1"/>
</dbReference>
<dbReference type="KEGG" id="kge:TQ33_0436"/>
<dbReference type="InterPro" id="IPR002043">
    <property type="entry name" value="UDG_fam1"/>
</dbReference>
<keyword evidence="14" id="KW-1185">Reference proteome</keyword>
<sequence>MTAWSDLLSQEKQKKYFLEIMNFVAGERASGKAIYPKKEQVFNAFKATEFDQVKVVILGQDPYHGPNQAHGLCFSVLPGIKPPPSLANMYKELRNSIPNFEIPQHGYLQSWAEQGVLLLNTVLTVEQGKAHSHAKIGWERFTDTVIEALNTHGNNIVFMLWGSHAKKKGQAIDRSRHYVLTAPHPSPLSAHRGFFGCNHFAKANELLVDDGKKPIDWHLPQEVS</sequence>
<dbReference type="SMART" id="SM00986">
    <property type="entry name" value="UDG"/>
    <property type="match status" value="1"/>
</dbReference>
<dbReference type="SMART" id="SM00987">
    <property type="entry name" value="UreE_C"/>
    <property type="match status" value="1"/>
</dbReference>
<evidence type="ECO:0000313" key="14">
    <source>
        <dbReference type="Proteomes" id="UP000034071"/>
    </source>
</evidence>
<accession>A0A0F6TPD8</accession>
<dbReference type="GO" id="GO:0004844">
    <property type="term" value="F:uracil DNA N-glycosylase activity"/>
    <property type="evidence" value="ECO:0007669"/>
    <property type="project" value="UniProtKB-UniRule"/>
</dbReference>
<evidence type="ECO:0000256" key="10">
    <source>
        <dbReference type="PROSITE-ProRule" id="PRU10072"/>
    </source>
</evidence>
<comment type="function">
    <text evidence="2 9 11">Excises uracil residues from the DNA which can arise as a result of misincorporation of dUMP residues by DNA polymerase or due to deamination of cytosine.</text>
</comment>
<evidence type="ECO:0000256" key="6">
    <source>
        <dbReference type="ARBA" id="ARBA00022763"/>
    </source>
</evidence>
<dbReference type="STRING" id="914150.TQ33_0436"/>
<dbReference type="PANTHER" id="PTHR11264">
    <property type="entry name" value="URACIL-DNA GLYCOSYLASE"/>
    <property type="match status" value="1"/>
</dbReference>
<dbReference type="NCBIfam" id="NF003592">
    <property type="entry name" value="PRK05254.1-5"/>
    <property type="match status" value="1"/>
</dbReference>
<comment type="subcellular location">
    <subcellularLocation>
        <location evidence="9">Cytoplasm</location>
    </subcellularLocation>
</comment>
<gene>
    <name evidence="9" type="primary">ung</name>
    <name evidence="13" type="ORF">TQ33_0436</name>
</gene>
<evidence type="ECO:0000256" key="4">
    <source>
        <dbReference type="ARBA" id="ARBA00012030"/>
    </source>
</evidence>
<proteinExistence type="inferred from homology"/>
<dbReference type="EMBL" id="CP010975">
    <property type="protein sequence ID" value="AKE51422.1"/>
    <property type="molecule type" value="Genomic_DNA"/>
</dbReference>
<dbReference type="SUPFAM" id="SSF52141">
    <property type="entry name" value="Uracil-DNA glycosylase-like"/>
    <property type="match status" value="1"/>
</dbReference>
<evidence type="ECO:0000256" key="2">
    <source>
        <dbReference type="ARBA" id="ARBA00002631"/>
    </source>
</evidence>
<dbReference type="AlphaFoldDB" id="A0A0F6TPD8"/>
<comment type="catalytic activity">
    <reaction evidence="1 9 11">
        <text>Hydrolyzes single-stranded DNA or mismatched double-stranded DNA and polynucleotides, releasing free uracil.</text>
        <dbReference type="EC" id="3.2.2.27"/>
    </reaction>
</comment>
<dbReference type="PANTHER" id="PTHR11264:SF0">
    <property type="entry name" value="URACIL-DNA GLYCOSYLASE"/>
    <property type="match status" value="1"/>
</dbReference>
<dbReference type="OrthoDB" id="9804372at2"/>
<keyword evidence="9" id="KW-0963">Cytoplasm</keyword>
<evidence type="ECO:0000256" key="1">
    <source>
        <dbReference type="ARBA" id="ARBA00001400"/>
    </source>
</evidence>